<reference evidence="1 2" key="1">
    <citation type="submission" date="2013-07" db="EMBL/GenBank/DDBJ databases">
        <authorList>
            <person name="Genoscope - CEA"/>
        </authorList>
    </citation>
    <scope>NUCLEOTIDE SEQUENCE [LARGE SCALE GENOMIC DNA]</scope>
    <source>
        <strain evidence="1 2">G6</strain>
    </source>
</reference>
<name>A0A068R313_9GAMM</name>
<proteinExistence type="predicted"/>
<accession>A0A068R313</accession>
<dbReference type="Proteomes" id="UP000032735">
    <property type="component" value="Chromosome"/>
</dbReference>
<evidence type="ECO:0000313" key="1">
    <source>
        <dbReference type="EMBL" id="CDG21266.1"/>
    </source>
</evidence>
<sequence>MKQRCMPMKPAIDSGFIGPHGERPFFELYEAGISGLISSLTQKDYPELITY</sequence>
<evidence type="ECO:0000313" key="2">
    <source>
        <dbReference type="Proteomes" id="UP000032735"/>
    </source>
</evidence>
<dbReference type="KEGG" id="xpo:XPG1_1611"/>
<protein>
    <submittedName>
        <fullName evidence="1">Uncharacterized protein</fullName>
    </submittedName>
</protein>
<organism evidence="1 2">
    <name type="scientific">Xenorhabdus poinarii G6</name>
    <dbReference type="NCBI Taxonomy" id="1354304"/>
    <lineage>
        <taxon>Bacteria</taxon>
        <taxon>Pseudomonadati</taxon>
        <taxon>Pseudomonadota</taxon>
        <taxon>Gammaproteobacteria</taxon>
        <taxon>Enterobacterales</taxon>
        <taxon>Morganellaceae</taxon>
        <taxon>Xenorhabdus</taxon>
    </lineage>
</organism>
<gene>
    <name evidence="1" type="ORF">XPG1_1611</name>
</gene>
<keyword evidence="2" id="KW-1185">Reference proteome</keyword>
<dbReference type="HOGENOM" id="CLU_3105490_0_0_6"/>
<dbReference type="EMBL" id="FO704551">
    <property type="protein sequence ID" value="CDG21266.1"/>
    <property type="molecule type" value="Genomic_DNA"/>
</dbReference>
<dbReference type="AlphaFoldDB" id="A0A068R313"/>